<keyword evidence="2" id="KW-0238">DNA-binding</keyword>
<dbReference type="GO" id="GO:0043565">
    <property type="term" value="F:sequence-specific DNA binding"/>
    <property type="evidence" value="ECO:0007669"/>
    <property type="project" value="InterPro"/>
</dbReference>
<organism evidence="5 6">
    <name type="scientific">Vibrio renipiscarius</name>
    <dbReference type="NCBI Taxonomy" id="1461322"/>
    <lineage>
        <taxon>Bacteria</taxon>
        <taxon>Pseudomonadati</taxon>
        <taxon>Pseudomonadota</taxon>
        <taxon>Gammaproteobacteria</taxon>
        <taxon>Vibrionales</taxon>
        <taxon>Vibrionaceae</taxon>
        <taxon>Vibrio</taxon>
    </lineage>
</organism>
<dbReference type="AlphaFoldDB" id="A0A0C2JSB5"/>
<dbReference type="OrthoDB" id="5818519at2"/>
<dbReference type="Gene3D" id="1.10.10.60">
    <property type="entry name" value="Homeodomain-like"/>
    <property type="match status" value="1"/>
</dbReference>
<keyword evidence="1" id="KW-0805">Transcription regulation</keyword>
<proteinExistence type="predicted"/>
<accession>A0A0C2NZ37</accession>
<name>A0A0C2JSB5_9VIBR</name>
<dbReference type="PROSITE" id="PS00041">
    <property type="entry name" value="HTH_ARAC_FAMILY_1"/>
    <property type="match status" value="1"/>
</dbReference>
<reference evidence="5 6" key="1">
    <citation type="submission" date="2014-11" db="EMBL/GenBank/DDBJ databases">
        <title>Draft Genome Sequence of Vibrio piscirenalis strains CECT 8603T and CECT 8604, two marine Gammaproteobacterium isolated from cultured gilthead sea bream (Sparus aurata).</title>
        <authorList>
            <person name="Arahal D.R."/>
            <person name="Rodrigo-Torres L."/>
            <person name="Lucena T."/>
            <person name="Pujalte M.J."/>
        </authorList>
    </citation>
    <scope>NUCLEOTIDE SEQUENCE [LARGE SCALE GENOMIC DNA]</scope>
    <source>
        <strain evidence="5 6">DCR 1-4-2</strain>
    </source>
</reference>
<evidence type="ECO:0000259" key="4">
    <source>
        <dbReference type="PROSITE" id="PS01124"/>
    </source>
</evidence>
<evidence type="ECO:0000256" key="3">
    <source>
        <dbReference type="ARBA" id="ARBA00023163"/>
    </source>
</evidence>
<evidence type="ECO:0000313" key="5">
    <source>
        <dbReference type="EMBL" id="KII80929.1"/>
    </source>
</evidence>
<gene>
    <name evidence="5" type="ORF">OJ16_06495</name>
</gene>
<feature type="domain" description="HTH araC/xylS-type" evidence="4">
    <location>
        <begin position="136"/>
        <end position="233"/>
    </location>
</feature>
<keyword evidence="6" id="KW-1185">Reference proteome</keyword>
<sequence>MSILKRNIQLFDQDHFKVRKRLKREHIVSFSCFGSLSYEGFVINIKPGLIVYLPKNKRISLFLYGESPASITIYKYMSDVGMSSSKVIVDYINAISEIKKKNITSKEMLFIALNNYIRKQLKSHKRTDKLNSSIIHKIENLIMSDLRNNWSVKTVCHHTNMSKSTLYRALVTYNISLKKLVLDLKINYAMDLLTDTDLSISEISYRSGFDNPSYFSNRFKMKKGVSPTSFRTMLKMK</sequence>
<dbReference type="PRINTS" id="PR00032">
    <property type="entry name" value="HTHARAC"/>
</dbReference>
<evidence type="ECO:0000256" key="2">
    <source>
        <dbReference type="ARBA" id="ARBA00023125"/>
    </source>
</evidence>
<accession>A0A0C2JSB5</accession>
<comment type="caution">
    <text evidence="5">The sequence shown here is derived from an EMBL/GenBank/DDBJ whole genome shotgun (WGS) entry which is preliminary data.</text>
</comment>
<dbReference type="InterPro" id="IPR009057">
    <property type="entry name" value="Homeodomain-like_sf"/>
</dbReference>
<dbReference type="PANTHER" id="PTHR43280:SF28">
    <property type="entry name" value="HTH-TYPE TRANSCRIPTIONAL ACTIVATOR RHAS"/>
    <property type="match status" value="1"/>
</dbReference>
<evidence type="ECO:0000313" key="6">
    <source>
        <dbReference type="Proteomes" id="UP000031672"/>
    </source>
</evidence>
<dbReference type="PANTHER" id="PTHR43280">
    <property type="entry name" value="ARAC-FAMILY TRANSCRIPTIONAL REGULATOR"/>
    <property type="match status" value="1"/>
</dbReference>
<dbReference type="Pfam" id="PF12833">
    <property type="entry name" value="HTH_18"/>
    <property type="match status" value="1"/>
</dbReference>
<dbReference type="GO" id="GO:0003700">
    <property type="term" value="F:DNA-binding transcription factor activity"/>
    <property type="evidence" value="ECO:0007669"/>
    <property type="project" value="InterPro"/>
</dbReference>
<dbReference type="Proteomes" id="UP000031672">
    <property type="component" value="Unassembled WGS sequence"/>
</dbReference>
<dbReference type="PROSITE" id="PS01124">
    <property type="entry name" value="HTH_ARAC_FAMILY_2"/>
    <property type="match status" value="1"/>
</dbReference>
<protein>
    <recommendedName>
        <fullName evidence="4">HTH araC/xylS-type domain-containing protein</fullName>
    </recommendedName>
</protein>
<evidence type="ECO:0000256" key="1">
    <source>
        <dbReference type="ARBA" id="ARBA00023015"/>
    </source>
</evidence>
<dbReference type="InterPro" id="IPR018060">
    <property type="entry name" value="HTH_AraC"/>
</dbReference>
<dbReference type="STRING" id="1461322.OJ16_06495"/>
<dbReference type="SMART" id="SM00342">
    <property type="entry name" value="HTH_ARAC"/>
    <property type="match status" value="1"/>
</dbReference>
<dbReference type="EMBL" id="JTKH01000006">
    <property type="protein sequence ID" value="KII80929.1"/>
    <property type="molecule type" value="Genomic_DNA"/>
</dbReference>
<keyword evidence="3" id="KW-0804">Transcription</keyword>
<dbReference type="SUPFAM" id="SSF46689">
    <property type="entry name" value="Homeodomain-like"/>
    <property type="match status" value="1"/>
</dbReference>
<dbReference type="InterPro" id="IPR020449">
    <property type="entry name" value="Tscrpt_reg_AraC-type_HTH"/>
</dbReference>
<dbReference type="InterPro" id="IPR018062">
    <property type="entry name" value="HTH_AraC-typ_CS"/>
</dbReference>
<dbReference type="RefSeq" id="WP_040988541.1">
    <property type="nucleotide sequence ID" value="NZ_JTKI01000020.1"/>
</dbReference>